<gene>
    <name evidence="2" type="ORF">K7G82_00170</name>
</gene>
<keyword evidence="3" id="KW-1185">Reference proteome</keyword>
<dbReference type="Proteomes" id="UP000706039">
    <property type="component" value="Unassembled WGS sequence"/>
</dbReference>
<keyword evidence="1" id="KW-1133">Transmembrane helix</keyword>
<dbReference type="Pfam" id="PF04977">
    <property type="entry name" value="DivIC"/>
    <property type="match status" value="1"/>
</dbReference>
<reference evidence="2 3" key="1">
    <citation type="submission" date="2021-08" db="EMBL/GenBank/DDBJ databases">
        <authorList>
            <person name="Tuo L."/>
        </authorList>
    </citation>
    <scope>NUCLEOTIDE SEQUENCE [LARGE SCALE GENOMIC DNA]</scope>
    <source>
        <strain evidence="2 3">JCM 31229</strain>
    </source>
</reference>
<protein>
    <submittedName>
        <fullName evidence="2">Septum formation initiator family protein</fullName>
    </submittedName>
</protein>
<feature type="transmembrane region" description="Helical" evidence="1">
    <location>
        <begin position="20"/>
        <end position="42"/>
    </location>
</feature>
<evidence type="ECO:0000313" key="2">
    <source>
        <dbReference type="EMBL" id="MBY8820686.1"/>
    </source>
</evidence>
<dbReference type="EMBL" id="JAINVV010000001">
    <property type="protein sequence ID" value="MBY8820686.1"/>
    <property type="molecule type" value="Genomic_DNA"/>
</dbReference>
<proteinExistence type="predicted"/>
<keyword evidence="1" id="KW-0812">Transmembrane</keyword>
<sequence length="103" mass="11389">MSKAITFLSLLRSAAPSALMFLVIAMFAGYAVMGSNGVLAWGDYKRQLQERRLVLAKLEAEKAVLANRVALLDPRRANPDMADELIRRELGLAHPDEIILPVK</sequence>
<name>A0ABS7PHB6_9SPHN</name>
<comment type="caution">
    <text evidence="2">The sequence shown here is derived from an EMBL/GenBank/DDBJ whole genome shotgun (WGS) entry which is preliminary data.</text>
</comment>
<keyword evidence="1" id="KW-0472">Membrane</keyword>
<dbReference type="RefSeq" id="WP_222987808.1">
    <property type="nucleotide sequence ID" value="NZ_JAINVV010000001.1"/>
</dbReference>
<accession>A0ABS7PHB6</accession>
<organism evidence="2 3">
    <name type="scientific">Sphingomonas colocasiae</name>
    <dbReference type="NCBI Taxonomy" id="1848973"/>
    <lineage>
        <taxon>Bacteria</taxon>
        <taxon>Pseudomonadati</taxon>
        <taxon>Pseudomonadota</taxon>
        <taxon>Alphaproteobacteria</taxon>
        <taxon>Sphingomonadales</taxon>
        <taxon>Sphingomonadaceae</taxon>
        <taxon>Sphingomonas</taxon>
    </lineage>
</organism>
<dbReference type="InterPro" id="IPR007060">
    <property type="entry name" value="FtsL/DivIC"/>
</dbReference>
<evidence type="ECO:0000256" key="1">
    <source>
        <dbReference type="SAM" id="Phobius"/>
    </source>
</evidence>
<evidence type="ECO:0000313" key="3">
    <source>
        <dbReference type="Proteomes" id="UP000706039"/>
    </source>
</evidence>